<dbReference type="PANTHER" id="PTHR10857:SF106">
    <property type="entry name" value="C2 DOMAIN-CONTAINING PROTEIN"/>
    <property type="match status" value="1"/>
</dbReference>
<evidence type="ECO:0000313" key="2">
    <source>
        <dbReference type="Proteomes" id="UP000050741"/>
    </source>
</evidence>
<dbReference type="Proteomes" id="UP000050741">
    <property type="component" value="Unassembled WGS sequence"/>
</dbReference>
<dbReference type="Gene3D" id="2.60.40.150">
    <property type="entry name" value="C2 domain"/>
    <property type="match status" value="2"/>
</dbReference>
<evidence type="ECO:0000259" key="1">
    <source>
        <dbReference type="PROSITE" id="PS50004"/>
    </source>
</evidence>
<dbReference type="AlphaFoldDB" id="A0A183C168"/>
<sequence>MFVRTDGGRGADGPAEAVELILSASGLPNADTFSKSDPFCVVEEVQGPDKSVEIGRTECIQNCLSPQWHKKILVTEEPQKELRFSIFDSDSNSRALTLHDFLGRCQCRLSDILSSPNGSLIMRLKKDRDVIAKGQLQLYAEKFAPSGETIVSFECRGVLSSPQKRWSLKPNIVTVVPSVYLEFYRIETEQFRHKTKTNTWNPEWKIFDISLRHLCQGKFERTFLIRCFAHQAAGNHQLVGEVKTSVKALTVERQWRVELVDEQKRLKKHDMYKTEGHLHFIHAPCMEP</sequence>
<dbReference type="SUPFAM" id="SSF49562">
    <property type="entry name" value="C2 domain (Calcium/lipid-binding domain, CaLB)"/>
    <property type="match status" value="2"/>
</dbReference>
<dbReference type="Pfam" id="PF00168">
    <property type="entry name" value="C2"/>
    <property type="match status" value="2"/>
</dbReference>
<reference evidence="3" key="3">
    <citation type="submission" date="2016-06" db="UniProtKB">
        <authorList>
            <consortium name="WormBaseParasite"/>
        </authorList>
    </citation>
    <scope>IDENTIFICATION</scope>
</reference>
<accession>A0A183C168</accession>
<dbReference type="InterPro" id="IPR000008">
    <property type="entry name" value="C2_dom"/>
</dbReference>
<dbReference type="PROSITE" id="PS50004">
    <property type="entry name" value="C2"/>
    <property type="match status" value="1"/>
</dbReference>
<dbReference type="GO" id="GO:0005544">
    <property type="term" value="F:calcium-dependent phospholipid binding"/>
    <property type="evidence" value="ECO:0007669"/>
    <property type="project" value="InterPro"/>
</dbReference>
<reference evidence="2" key="1">
    <citation type="submission" date="2013-12" db="EMBL/GenBank/DDBJ databases">
        <authorList>
            <person name="Aslett M."/>
        </authorList>
    </citation>
    <scope>NUCLEOTIDE SEQUENCE [LARGE SCALE GENOMIC DNA]</scope>
    <source>
        <strain evidence="2">Lindley</strain>
    </source>
</reference>
<dbReference type="SMART" id="SM00239">
    <property type="entry name" value="C2"/>
    <property type="match status" value="2"/>
</dbReference>
<name>A0A183C168_GLOPA</name>
<dbReference type="InterPro" id="IPR045052">
    <property type="entry name" value="Copine"/>
</dbReference>
<dbReference type="CDD" id="cd04048">
    <property type="entry name" value="C2A_Copine"/>
    <property type="match status" value="1"/>
</dbReference>
<evidence type="ECO:0000313" key="3">
    <source>
        <dbReference type="WBParaSite" id="GPLIN_000661100"/>
    </source>
</evidence>
<dbReference type="WBParaSite" id="GPLIN_000661100">
    <property type="protein sequence ID" value="GPLIN_000661100"/>
    <property type="gene ID" value="GPLIN_000661100"/>
</dbReference>
<dbReference type="PANTHER" id="PTHR10857">
    <property type="entry name" value="COPINE"/>
    <property type="match status" value="1"/>
</dbReference>
<feature type="domain" description="C2" evidence="1">
    <location>
        <begin position="1"/>
        <end position="122"/>
    </location>
</feature>
<dbReference type="GO" id="GO:0005886">
    <property type="term" value="C:plasma membrane"/>
    <property type="evidence" value="ECO:0007669"/>
    <property type="project" value="TreeGrafter"/>
</dbReference>
<protein>
    <submittedName>
        <fullName evidence="3">C2 domain-containing protein</fullName>
    </submittedName>
</protein>
<dbReference type="GO" id="GO:0071277">
    <property type="term" value="P:cellular response to calcium ion"/>
    <property type="evidence" value="ECO:0007669"/>
    <property type="project" value="TreeGrafter"/>
</dbReference>
<organism evidence="2 3">
    <name type="scientific">Globodera pallida</name>
    <name type="common">Potato cyst nematode worm</name>
    <name type="synonym">Heterodera pallida</name>
    <dbReference type="NCBI Taxonomy" id="36090"/>
    <lineage>
        <taxon>Eukaryota</taxon>
        <taxon>Metazoa</taxon>
        <taxon>Ecdysozoa</taxon>
        <taxon>Nematoda</taxon>
        <taxon>Chromadorea</taxon>
        <taxon>Rhabditida</taxon>
        <taxon>Tylenchina</taxon>
        <taxon>Tylenchomorpha</taxon>
        <taxon>Tylenchoidea</taxon>
        <taxon>Heteroderidae</taxon>
        <taxon>Heteroderinae</taxon>
        <taxon>Globodera</taxon>
    </lineage>
</organism>
<keyword evidence="2" id="KW-1185">Reference proteome</keyword>
<dbReference type="InterPro" id="IPR035892">
    <property type="entry name" value="C2_domain_sf"/>
</dbReference>
<proteinExistence type="predicted"/>
<reference evidence="2" key="2">
    <citation type="submission" date="2014-05" db="EMBL/GenBank/DDBJ databases">
        <title>The genome and life-stage specific transcriptomes of Globodera pallida elucidate key aspects of plant parasitism by a cyst nematode.</title>
        <authorList>
            <person name="Cotton J.A."/>
            <person name="Lilley C.J."/>
            <person name="Jones L.M."/>
            <person name="Kikuchi T."/>
            <person name="Reid A.J."/>
            <person name="Thorpe P."/>
            <person name="Tsai I.J."/>
            <person name="Beasley H."/>
            <person name="Blok V."/>
            <person name="Cock P.J.A."/>
            <person name="Van den Akker S.E."/>
            <person name="Holroyd N."/>
            <person name="Hunt M."/>
            <person name="Mantelin S."/>
            <person name="Naghra H."/>
            <person name="Pain A."/>
            <person name="Palomares-Rius J.E."/>
            <person name="Zarowiecki M."/>
            <person name="Berriman M."/>
            <person name="Jones J.T."/>
            <person name="Urwin P.E."/>
        </authorList>
    </citation>
    <scope>NUCLEOTIDE SEQUENCE [LARGE SCALE GENOMIC DNA]</scope>
    <source>
        <strain evidence="2">Lindley</strain>
    </source>
</reference>